<evidence type="ECO:0000313" key="13">
    <source>
        <dbReference type="Ensembl" id="ENSCINP00000001241.3"/>
    </source>
</evidence>
<keyword evidence="14" id="KW-1185">Reference proteome</keyword>
<feature type="active site" description="Proton donor" evidence="10">
    <location>
        <position position="168"/>
    </location>
</feature>
<keyword evidence="4 10" id="KW-0645">Protease</keyword>
<sequence length="230" mass="25469">VDIMAGPPVRWMPLESNPEVMNKYISLLGVPTSWQFTDVFGLDPELLCMIPQPCCALILLFPITQDYYEAFKDEPKQEVSEKLFFMKQTIRNACGTIGVIHAVANAREKIGIDETSVIGKFLADCGKLDSSDKGKRLETDVSIQNLHKQCASEGQTAALAAESKVDLHFVALVQVDGCLYEFDGCKPTPVNHGSSSEETFVMDAARVCREFMAKNKNELRFTIVALSKLV</sequence>
<dbReference type="Ensembl" id="ENSCINT00000001241.3">
    <property type="protein sequence ID" value="ENSCINP00000001241.3"/>
    <property type="gene ID" value="ENSCING00000000673.3"/>
</dbReference>
<dbReference type="FunFam" id="3.40.532.10:FF:000006">
    <property type="entry name" value="Ubiquitin carboxyl-terminal hydrolase"/>
    <property type="match status" value="1"/>
</dbReference>
<dbReference type="PROSITE" id="PS00140">
    <property type="entry name" value="UCH_1"/>
    <property type="match status" value="1"/>
</dbReference>
<reference evidence="13" key="3">
    <citation type="submission" date="2025-09" db="UniProtKB">
        <authorList>
            <consortium name="Ensembl"/>
        </authorList>
    </citation>
    <scope>IDENTIFICATION</scope>
</reference>
<dbReference type="HOGENOM" id="CLU_054406_1_1_1"/>
<organism evidence="13 14">
    <name type="scientific">Ciona intestinalis</name>
    <name type="common">Transparent sea squirt</name>
    <name type="synonym">Ascidia intestinalis</name>
    <dbReference type="NCBI Taxonomy" id="7719"/>
    <lineage>
        <taxon>Eukaryota</taxon>
        <taxon>Metazoa</taxon>
        <taxon>Chordata</taxon>
        <taxon>Tunicata</taxon>
        <taxon>Ascidiacea</taxon>
        <taxon>Phlebobranchia</taxon>
        <taxon>Cionidae</taxon>
        <taxon>Ciona</taxon>
    </lineage>
</organism>
<dbReference type="FunCoup" id="F6QSC7">
    <property type="interactions" value="130"/>
</dbReference>
<dbReference type="GO" id="GO:0005737">
    <property type="term" value="C:cytoplasm"/>
    <property type="evidence" value="ECO:0000318"/>
    <property type="project" value="GO_Central"/>
</dbReference>
<dbReference type="InterPro" id="IPR057254">
    <property type="entry name" value="UCH_AS"/>
</dbReference>
<dbReference type="Proteomes" id="UP000008144">
    <property type="component" value="Unassembled WGS sequence"/>
</dbReference>
<comment type="catalytic activity">
    <reaction evidence="1 10 11">
        <text>Thiol-dependent hydrolysis of ester, thioester, amide, peptide and isopeptide bonds formed by the C-terminal Gly of ubiquitin (a 76-residue protein attached to proteins as an intracellular targeting signal).</text>
        <dbReference type="EC" id="3.4.19.12"/>
    </reaction>
</comment>
<keyword evidence="7 10" id="KW-0788">Thiol protease</keyword>
<feature type="site" description="Transition state stabilizer" evidence="10">
    <location>
        <position position="88"/>
    </location>
</feature>
<dbReference type="PROSITE" id="PS52048">
    <property type="entry name" value="UCH_DOMAIN"/>
    <property type="match status" value="1"/>
</dbReference>
<name>F6QSC7_CIOIN</name>
<evidence type="ECO:0000256" key="2">
    <source>
        <dbReference type="ARBA" id="ARBA00009326"/>
    </source>
</evidence>
<dbReference type="EC" id="3.4.19.12" evidence="3 11"/>
<dbReference type="PANTHER" id="PTHR10589:SF17">
    <property type="entry name" value="UBIQUITIN CARBOXYL-TERMINAL HYDROLASE"/>
    <property type="match status" value="1"/>
</dbReference>
<reference evidence="13" key="2">
    <citation type="submission" date="2025-08" db="UniProtKB">
        <authorList>
            <consortium name="Ensembl"/>
        </authorList>
    </citation>
    <scope>IDENTIFICATION</scope>
</reference>
<dbReference type="CDD" id="cd09616">
    <property type="entry name" value="Peptidase_C12_UCH_L1_L3"/>
    <property type="match status" value="1"/>
</dbReference>
<reference evidence="14" key="1">
    <citation type="journal article" date="2002" name="Science">
        <title>The draft genome of Ciona intestinalis: insights into chordate and vertebrate origins.</title>
        <authorList>
            <person name="Dehal P."/>
            <person name="Satou Y."/>
            <person name="Campbell R.K."/>
            <person name="Chapman J."/>
            <person name="Degnan B."/>
            <person name="De Tomaso A."/>
            <person name="Davidson B."/>
            <person name="Di Gregorio A."/>
            <person name="Gelpke M."/>
            <person name="Goodstein D.M."/>
            <person name="Harafuji N."/>
            <person name="Hastings K.E."/>
            <person name="Ho I."/>
            <person name="Hotta K."/>
            <person name="Huang W."/>
            <person name="Kawashima T."/>
            <person name="Lemaire P."/>
            <person name="Martinez D."/>
            <person name="Meinertzhagen I.A."/>
            <person name="Necula S."/>
            <person name="Nonaka M."/>
            <person name="Putnam N."/>
            <person name="Rash S."/>
            <person name="Saiga H."/>
            <person name="Satake M."/>
            <person name="Terry A."/>
            <person name="Yamada L."/>
            <person name="Wang H.G."/>
            <person name="Awazu S."/>
            <person name="Azumi K."/>
            <person name="Boore J."/>
            <person name="Branno M."/>
            <person name="Chin-Bow S."/>
            <person name="DeSantis R."/>
            <person name="Doyle S."/>
            <person name="Francino P."/>
            <person name="Keys D.N."/>
            <person name="Haga S."/>
            <person name="Hayashi H."/>
            <person name="Hino K."/>
            <person name="Imai K.S."/>
            <person name="Inaba K."/>
            <person name="Kano S."/>
            <person name="Kobayashi K."/>
            <person name="Kobayashi M."/>
            <person name="Lee B.I."/>
            <person name="Makabe K.W."/>
            <person name="Manohar C."/>
            <person name="Matassi G."/>
            <person name="Medina M."/>
            <person name="Mochizuki Y."/>
            <person name="Mount S."/>
            <person name="Morishita T."/>
            <person name="Miura S."/>
            <person name="Nakayama A."/>
            <person name="Nishizaka S."/>
            <person name="Nomoto H."/>
            <person name="Ohta F."/>
            <person name="Oishi K."/>
            <person name="Rigoutsos I."/>
            <person name="Sano M."/>
            <person name="Sasaki A."/>
            <person name="Sasakura Y."/>
            <person name="Shoguchi E."/>
            <person name="Shin-i T."/>
            <person name="Spagnuolo A."/>
            <person name="Stainier D."/>
            <person name="Suzuki M.M."/>
            <person name="Tassy O."/>
            <person name="Takatori N."/>
            <person name="Tokuoka M."/>
            <person name="Yagi K."/>
            <person name="Yoshizaki F."/>
            <person name="Wada S."/>
            <person name="Zhang C."/>
            <person name="Hyatt P.D."/>
            <person name="Larimer F."/>
            <person name="Detter C."/>
            <person name="Doggett N."/>
            <person name="Glavina T."/>
            <person name="Hawkins T."/>
            <person name="Richardson P."/>
            <person name="Lucas S."/>
            <person name="Kohara Y."/>
            <person name="Levine M."/>
            <person name="Satoh N."/>
            <person name="Rokhsar D.S."/>
        </authorList>
    </citation>
    <scope>NUCLEOTIDE SEQUENCE [LARGE SCALE GENOMIC DNA]</scope>
</reference>
<evidence type="ECO:0000256" key="11">
    <source>
        <dbReference type="RuleBase" id="RU361215"/>
    </source>
</evidence>
<evidence type="ECO:0000256" key="4">
    <source>
        <dbReference type="ARBA" id="ARBA00022670"/>
    </source>
</evidence>
<keyword evidence="6 10" id="KW-0378">Hydrolase</keyword>
<gene>
    <name evidence="13" type="primary">LOC100180238</name>
</gene>
<dbReference type="OMA" id="IDLHYVC"/>
<comment type="similarity">
    <text evidence="2 10 11">Belongs to the peptidase C12 family.</text>
</comment>
<protein>
    <recommendedName>
        <fullName evidence="9 11">Ubiquitin carboxyl-terminal hydrolase</fullName>
        <ecNumber evidence="3 11">3.4.19.12</ecNumber>
    </recommendedName>
</protein>
<dbReference type="InterPro" id="IPR036959">
    <property type="entry name" value="Peptidase_C12_UCH_sf"/>
</dbReference>
<accession>F6QSC7</accession>
<evidence type="ECO:0000256" key="9">
    <source>
        <dbReference type="ARBA" id="ARBA00073226"/>
    </source>
</evidence>
<dbReference type="InParanoid" id="F6QSC7"/>
<dbReference type="Pfam" id="PF01088">
    <property type="entry name" value="Peptidase_C12"/>
    <property type="match status" value="1"/>
</dbReference>
<feature type="domain" description="UCH catalytic" evidence="12">
    <location>
        <begin position="10"/>
        <end position="228"/>
    </location>
</feature>
<evidence type="ECO:0000256" key="7">
    <source>
        <dbReference type="ARBA" id="ARBA00022807"/>
    </source>
</evidence>
<dbReference type="PRINTS" id="PR00707">
    <property type="entry name" value="UBCTHYDRLASE"/>
</dbReference>
<dbReference type="InterPro" id="IPR038765">
    <property type="entry name" value="Papain-like_cys_pep_sf"/>
</dbReference>
<evidence type="ECO:0000259" key="12">
    <source>
        <dbReference type="PROSITE" id="PS52048"/>
    </source>
</evidence>
<feature type="active site" description="Nucleophile" evidence="10">
    <location>
        <position position="94"/>
    </location>
</feature>
<dbReference type="SUPFAM" id="SSF54001">
    <property type="entry name" value="Cysteine proteinases"/>
    <property type="match status" value="1"/>
</dbReference>
<keyword evidence="5 10" id="KW-0833">Ubl conjugation pathway</keyword>
<dbReference type="PANTHER" id="PTHR10589">
    <property type="entry name" value="UBIQUITIN CARBOXYL-TERMINAL HYDROLASE"/>
    <property type="match status" value="1"/>
</dbReference>
<evidence type="ECO:0000313" key="14">
    <source>
        <dbReference type="Proteomes" id="UP000008144"/>
    </source>
</evidence>
<dbReference type="GO" id="GO:0004843">
    <property type="term" value="F:cysteine-type deubiquitinase activity"/>
    <property type="evidence" value="ECO:0000318"/>
    <property type="project" value="GO_Central"/>
</dbReference>
<dbReference type="GO" id="GO:0006511">
    <property type="term" value="P:ubiquitin-dependent protein catabolic process"/>
    <property type="evidence" value="ECO:0007669"/>
    <property type="project" value="UniProtKB-UniRule"/>
</dbReference>
<dbReference type="STRING" id="7719.ENSCINP00000001241"/>
<evidence type="ECO:0000256" key="10">
    <source>
        <dbReference type="PROSITE-ProRule" id="PRU01393"/>
    </source>
</evidence>
<evidence type="ECO:0000256" key="5">
    <source>
        <dbReference type="ARBA" id="ARBA00022786"/>
    </source>
</evidence>
<feature type="site" description="Important for enzyme activity" evidence="10">
    <location>
        <position position="183"/>
    </location>
</feature>
<evidence type="ECO:0000256" key="3">
    <source>
        <dbReference type="ARBA" id="ARBA00012759"/>
    </source>
</evidence>
<dbReference type="AlphaFoldDB" id="F6QSC7"/>
<evidence type="ECO:0000256" key="1">
    <source>
        <dbReference type="ARBA" id="ARBA00000707"/>
    </source>
</evidence>
<dbReference type="InterPro" id="IPR001578">
    <property type="entry name" value="Peptidase_C12_UCH"/>
</dbReference>
<dbReference type="Gene3D" id="3.40.532.10">
    <property type="entry name" value="Peptidase C12, ubiquitin carboxyl-terminal hydrolase"/>
    <property type="match status" value="1"/>
</dbReference>
<comment type="function">
    <text evidence="8">Ubiquitin-protein hydrolase is involved both in the processing of ubiquitin precursors and of ubiquitinated proteins. This enzyme is a thiol protease that recognizes and hydrolyzes a peptide bond at the C-terminal glycine of ubiquitin.</text>
</comment>
<evidence type="ECO:0000256" key="6">
    <source>
        <dbReference type="ARBA" id="ARBA00022801"/>
    </source>
</evidence>
<dbReference type="GO" id="GO:0030163">
    <property type="term" value="P:protein catabolic process"/>
    <property type="evidence" value="ECO:0000318"/>
    <property type="project" value="GO_Central"/>
</dbReference>
<dbReference type="GeneTree" id="ENSGT00940000154925"/>
<evidence type="ECO:0000256" key="8">
    <source>
        <dbReference type="ARBA" id="ARBA00055560"/>
    </source>
</evidence>
<proteinExistence type="inferred from homology"/>